<evidence type="ECO:0000256" key="2">
    <source>
        <dbReference type="ARBA" id="ARBA00023125"/>
    </source>
</evidence>
<keyword evidence="2" id="KW-0238">DNA-binding</keyword>
<sequence>MQNCKKVTLRLRHCKHGKMSYYLDYYPPYRDKKTMKTIRHEYLGIYIYESPKNSHELAFNKTMEEKAEIIRCRRFEEIINERYNLYDKQRLNESFIDYYEKEAKKHNQKWIYVCKHFKNYVNGKCSFGEVDVELCQGFAEYLLEHAQSMRTGERLSNNSVAGYWSTFRGFLRIAYRSRLINENINDYLDRIEYEDTLKESLTLQEIYKLYNTDCKIDVLKRACLFSCFTGLRFSDVNALTWEMVKEYADGSKYLDFLAVKTTKQNIVPINDDALHLMGRKGTGKVFKGLFYYMTQKVMHEWLKAAKIKKHITFHSFRHTFATLQVELGTDIYTVQNMLGHANVTTTEIYARHADAKSKEASQKLSLSLLKSVSTNKKSSENKNSNKENKIITSERKENKRKENNLAKY</sequence>
<dbReference type="AlphaFoldDB" id="A0AA95KN59"/>
<dbReference type="SUPFAM" id="SSF56349">
    <property type="entry name" value="DNA breaking-rejoining enzymes"/>
    <property type="match status" value="1"/>
</dbReference>
<dbReference type="CDD" id="cd01185">
    <property type="entry name" value="INTN1_C_like"/>
    <property type="match status" value="1"/>
</dbReference>
<dbReference type="InterPro" id="IPR010998">
    <property type="entry name" value="Integrase_recombinase_N"/>
</dbReference>
<dbReference type="GO" id="GO:0006310">
    <property type="term" value="P:DNA recombination"/>
    <property type="evidence" value="ECO:0007669"/>
    <property type="project" value="UniProtKB-KW"/>
</dbReference>
<dbReference type="EMBL" id="CP126056">
    <property type="protein sequence ID" value="WHX08812.1"/>
    <property type="molecule type" value="Genomic_DNA"/>
</dbReference>
<keyword evidence="3" id="KW-0233">DNA recombination</keyword>
<dbReference type="Gene3D" id="1.10.150.130">
    <property type="match status" value="1"/>
</dbReference>
<dbReference type="Gene3D" id="1.10.443.10">
    <property type="entry name" value="Intergrase catalytic core"/>
    <property type="match status" value="1"/>
</dbReference>
<dbReference type="InterPro" id="IPR050090">
    <property type="entry name" value="Tyrosine_recombinase_XerCD"/>
</dbReference>
<dbReference type="InterPro" id="IPR011010">
    <property type="entry name" value="DNA_brk_join_enz"/>
</dbReference>
<dbReference type="PROSITE" id="PS51898">
    <property type="entry name" value="TYR_RECOMBINASE"/>
    <property type="match status" value="1"/>
</dbReference>
<dbReference type="PANTHER" id="PTHR30349">
    <property type="entry name" value="PHAGE INTEGRASE-RELATED"/>
    <property type="match status" value="1"/>
</dbReference>
<dbReference type="Pfam" id="PF13102">
    <property type="entry name" value="Phage_int_SAM_5"/>
    <property type="match status" value="1"/>
</dbReference>
<feature type="compositionally biased region" description="Basic and acidic residues" evidence="4">
    <location>
        <begin position="377"/>
        <end position="408"/>
    </location>
</feature>
<evidence type="ECO:0000256" key="4">
    <source>
        <dbReference type="SAM" id="MobiDB-lite"/>
    </source>
</evidence>
<accession>A0AA95KN59</accession>
<comment type="similarity">
    <text evidence="1">Belongs to the 'phage' integrase family.</text>
</comment>
<evidence type="ECO:0000256" key="1">
    <source>
        <dbReference type="ARBA" id="ARBA00008857"/>
    </source>
</evidence>
<dbReference type="GO" id="GO:0015074">
    <property type="term" value="P:DNA integration"/>
    <property type="evidence" value="ECO:0007669"/>
    <property type="project" value="InterPro"/>
</dbReference>
<dbReference type="Pfam" id="PF00589">
    <property type="entry name" value="Phage_integrase"/>
    <property type="match status" value="1"/>
</dbReference>
<name>A0AA95KN59_9BACT</name>
<organism evidence="6 7">
    <name type="scientific">Phocaeicola dorei</name>
    <dbReference type="NCBI Taxonomy" id="357276"/>
    <lineage>
        <taxon>Bacteria</taxon>
        <taxon>Pseudomonadati</taxon>
        <taxon>Bacteroidota</taxon>
        <taxon>Bacteroidia</taxon>
        <taxon>Bacteroidales</taxon>
        <taxon>Bacteroidaceae</taxon>
        <taxon>Phocaeicola</taxon>
    </lineage>
</organism>
<gene>
    <name evidence="6" type="ORF">QNN11_15385</name>
</gene>
<evidence type="ECO:0000256" key="3">
    <source>
        <dbReference type="ARBA" id="ARBA00023172"/>
    </source>
</evidence>
<dbReference type="GO" id="GO:0003677">
    <property type="term" value="F:DNA binding"/>
    <property type="evidence" value="ECO:0007669"/>
    <property type="project" value="UniProtKB-KW"/>
</dbReference>
<dbReference type="InterPro" id="IPR025269">
    <property type="entry name" value="SAM-like_dom"/>
</dbReference>
<dbReference type="InterPro" id="IPR002104">
    <property type="entry name" value="Integrase_catalytic"/>
</dbReference>
<proteinExistence type="inferred from homology"/>
<evidence type="ECO:0000259" key="5">
    <source>
        <dbReference type="PROSITE" id="PS51898"/>
    </source>
</evidence>
<evidence type="ECO:0000313" key="7">
    <source>
        <dbReference type="Proteomes" id="UP001177934"/>
    </source>
</evidence>
<feature type="region of interest" description="Disordered" evidence="4">
    <location>
        <begin position="372"/>
        <end position="408"/>
    </location>
</feature>
<reference evidence="6" key="1">
    <citation type="journal article" date="2023" name="Nat. Commun.">
        <title>Identification of a novel Human Milk Oligosaccharides utilization cluster in the infant gut commensal Bacteroides dorei.</title>
        <authorList>
            <person name="Kijner S."/>
            <person name="Ennis D."/>
            <person name="Shmorak S."/>
            <person name="Florentin A."/>
            <person name="Yassour M."/>
        </authorList>
    </citation>
    <scope>NUCLEOTIDE SEQUENCE</scope>
    <source>
        <strain evidence="6">2</strain>
    </source>
</reference>
<feature type="domain" description="Tyr recombinase" evidence="5">
    <location>
        <begin position="196"/>
        <end position="363"/>
    </location>
</feature>
<dbReference type="InterPro" id="IPR013762">
    <property type="entry name" value="Integrase-like_cat_sf"/>
</dbReference>
<evidence type="ECO:0000313" key="6">
    <source>
        <dbReference type="EMBL" id="WHX08812.1"/>
    </source>
</evidence>
<protein>
    <submittedName>
        <fullName evidence="6">Site-specific integrase</fullName>
    </submittedName>
</protein>
<dbReference type="PANTHER" id="PTHR30349:SF64">
    <property type="entry name" value="PROPHAGE INTEGRASE INTD-RELATED"/>
    <property type="match status" value="1"/>
</dbReference>
<dbReference type="Proteomes" id="UP001177934">
    <property type="component" value="Chromosome"/>
</dbReference>